<dbReference type="AlphaFoldDB" id="A0A9I9EKY6"/>
<evidence type="ECO:0000313" key="2">
    <source>
        <dbReference type="EnsemblPlants" id="MELO3C035276.2.1"/>
    </source>
</evidence>
<dbReference type="Gramene" id="MELO3C035276.2.1">
    <property type="protein sequence ID" value="MELO3C035276.2.1"/>
    <property type="gene ID" value="MELO3C035276.2"/>
</dbReference>
<keyword evidence="1" id="KW-0812">Transmembrane</keyword>
<dbReference type="EnsemblPlants" id="MELO3C035276.2.1">
    <property type="protein sequence ID" value="MELO3C035276.2.1"/>
    <property type="gene ID" value="MELO3C035276.2"/>
</dbReference>
<accession>A0A9I9EKY6</accession>
<proteinExistence type="predicted"/>
<keyword evidence="1" id="KW-0472">Membrane</keyword>
<name>A0A9I9EKY6_CUCME</name>
<feature type="transmembrane region" description="Helical" evidence="1">
    <location>
        <begin position="34"/>
        <end position="50"/>
    </location>
</feature>
<organism evidence="2">
    <name type="scientific">Cucumis melo</name>
    <name type="common">Muskmelon</name>
    <dbReference type="NCBI Taxonomy" id="3656"/>
    <lineage>
        <taxon>Eukaryota</taxon>
        <taxon>Viridiplantae</taxon>
        <taxon>Streptophyta</taxon>
        <taxon>Embryophyta</taxon>
        <taxon>Tracheophyta</taxon>
        <taxon>Spermatophyta</taxon>
        <taxon>Magnoliopsida</taxon>
        <taxon>eudicotyledons</taxon>
        <taxon>Gunneridae</taxon>
        <taxon>Pentapetalae</taxon>
        <taxon>rosids</taxon>
        <taxon>fabids</taxon>
        <taxon>Cucurbitales</taxon>
        <taxon>Cucurbitaceae</taxon>
        <taxon>Benincaseae</taxon>
        <taxon>Cucumis</taxon>
    </lineage>
</organism>
<evidence type="ECO:0000256" key="1">
    <source>
        <dbReference type="SAM" id="Phobius"/>
    </source>
</evidence>
<reference evidence="2" key="1">
    <citation type="submission" date="2023-03" db="UniProtKB">
        <authorList>
            <consortium name="EnsemblPlants"/>
        </authorList>
    </citation>
    <scope>IDENTIFICATION</scope>
</reference>
<keyword evidence="1" id="KW-1133">Transmembrane helix</keyword>
<sequence>MSSPIFLPPLLPLPPSPLPPLHSPIVLPRSIEDLLMLSMFILLVIAILCGKRSTKSDEEELLLENLDIQASIFSLWRRWKRRTRMCNLPLQN</sequence>
<protein>
    <submittedName>
        <fullName evidence="2">Uncharacterized protein</fullName>
    </submittedName>
</protein>